<dbReference type="KEGG" id="psyt:DSAG12_03772"/>
<dbReference type="EMBL" id="CP042905">
    <property type="protein sequence ID" value="QEE17934.1"/>
    <property type="molecule type" value="Genomic_DNA"/>
</dbReference>
<evidence type="ECO:0000313" key="2">
    <source>
        <dbReference type="EMBL" id="QEE17934.1"/>
    </source>
</evidence>
<gene>
    <name evidence="2" type="ORF">DSAG12_03772</name>
</gene>
<keyword evidence="1" id="KW-0472">Membrane</keyword>
<reference evidence="2 3" key="2">
    <citation type="journal article" date="2024" name="Int. J. Syst. Evol. Microbiol.">
        <title>Promethearchaeum syntrophicum gen. nov., sp. nov., an anaerobic, obligately syntrophic archaeon, the first isolate of the lineage 'Asgard' archaea, and proposal of the new archaeal phylum Promethearchaeota phyl. nov. and kingdom Promethearchaeati regn. nov.</title>
        <authorList>
            <person name="Imachi H."/>
            <person name="Nobu M.K."/>
            <person name="Kato S."/>
            <person name="Takaki Y."/>
            <person name="Miyazaki M."/>
            <person name="Miyata M."/>
            <person name="Ogawara M."/>
            <person name="Saito Y."/>
            <person name="Sakai S."/>
            <person name="Tahara Y.O."/>
            <person name="Takano Y."/>
            <person name="Tasumi E."/>
            <person name="Uematsu K."/>
            <person name="Yoshimura T."/>
            <person name="Itoh T."/>
            <person name="Ohkuma M."/>
            <person name="Takai K."/>
        </authorList>
    </citation>
    <scope>NUCLEOTIDE SEQUENCE [LARGE SCALE GENOMIC DNA]</scope>
    <source>
        <strain evidence="2 3">MK-D1</strain>
    </source>
</reference>
<reference evidence="2 3" key="1">
    <citation type="journal article" date="2020" name="Nature">
        <title>Isolation of an archaeon at the prokaryote-eukaryote interface.</title>
        <authorList>
            <person name="Imachi H."/>
            <person name="Nobu M.K."/>
            <person name="Nakahara N."/>
            <person name="Morono Y."/>
            <person name="Ogawara M."/>
            <person name="Takaki Y."/>
            <person name="Takano Y."/>
            <person name="Uematsu K."/>
            <person name="Ikuta T."/>
            <person name="Ito M."/>
            <person name="Matsui Y."/>
            <person name="Miyazaki M."/>
            <person name="Murata K."/>
            <person name="Saito Y."/>
            <person name="Sakai S."/>
            <person name="Song C."/>
            <person name="Tasumi E."/>
            <person name="Yamanaka Y."/>
            <person name="Yamaguchi T."/>
            <person name="Kamagata Y."/>
            <person name="Tamaki H."/>
            <person name="Takai K."/>
        </authorList>
    </citation>
    <scope>NUCLEOTIDE SEQUENCE [LARGE SCALE GENOMIC DNA]</scope>
    <source>
        <strain evidence="2 3">MK-D1</strain>
    </source>
</reference>
<sequence>MVAYNPLNQSDHSKSNFKVIGGALIMVLGIITFFCAVFVPIMFDNIFLMFPFFFGGFIIIIIGVVTLMIGIRNRSIASGIAPNSRIMGRYMNFANKIFSQKNRVNNAQNPVNKYGQAYKTSHSGYKSGSRKEPGSKPNTVTICSYCGTSNSIESEFCIGCNSKLEK</sequence>
<keyword evidence="1" id="KW-1133">Transmembrane helix</keyword>
<name>A0A5B9DFM9_9ARCH</name>
<feature type="transmembrane region" description="Helical" evidence="1">
    <location>
        <begin position="20"/>
        <end position="43"/>
    </location>
</feature>
<evidence type="ECO:0008006" key="4">
    <source>
        <dbReference type="Google" id="ProtNLM"/>
    </source>
</evidence>
<dbReference type="GeneID" id="41331740"/>
<evidence type="ECO:0000256" key="1">
    <source>
        <dbReference type="SAM" id="Phobius"/>
    </source>
</evidence>
<proteinExistence type="predicted"/>
<dbReference type="AlphaFoldDB" id="A0A5B9DFM9"/>
<dbReference type="RefSeq" id="WP_147664812.1">
    <property type="nucleotide sequence ID" value="NZ_CP042905.2"/>
</dbReference>
<protein>
    <recommendedName>
        <fullName evidence="4">Zinc-ribbon domain-containing protein</fullName>
    </recommendedName>
</protein>
<keyword evidence="1" id="KW-0812">Transmembrane</keyword>
<dbReference type="Proteomes" id="UP000321408">
    <property type="component" value="Chromosome"/>
</dbReference>
<feature type="transmembrane region" description="Helical" evidence="1">
    <location>
        <begin position="49"/>
        <end position="71"/>
    </location>
</feature>
<keyword evidence="3" id="KW-1185">Reference proteome</keyword>
<accession>A0A5B9DFM9</accession>
<evidence type="ECO:0000313" key="3">
    <source>
        <dbReference type="Proteomes" id="UP000321408"/>
    </source>
</evidence>
<organism evidence="2 3">
    <name type="scientific">Promethearchaeum syntrophicum</name>
    <dbReference type="NCBI Taxonomy" id="2594042"/>
    <lineage>
        <taxon>Archaea</taxon>
        <taxon>Promethearchaeati</taxon>
        <taxon>Promethearchaeota</taxon>
        <taxon>Promethearchaeia</taxon>
        <taxon>Promethearchaeales</taxon>
        <taxon>Promethearchaeaceae</taxon>
        <taxon>Promethearchaeum</taxon>
    </lineage>
</organism>